<dbReference type="Pfam" id="PF00005">
    <property type="entry name" value="ABC_tran"/>
    <property type="match status" value="1"/>
</dbReference>
<keyword evidence="3" id="KW-1003">Cell membrane</keyword>
<gene>
    <name evidence="14" type="ORF">FHE65_04035</name>
    <name evidence="13" type="ORF">FHE65_24875</name>
</gene>
<dbReference type="GO" id="GO:0015421">
    <property type="term" value="F:ABC-type oligopeptide transporter activity"/>
    <property type="evidence" value="ECO:0007669"/>
    <property type="project" value="TreeGrafter"/>
</dbReference>
<dbReference type="InterPro" id="IPR027417">
    <property type="entry name" value="P-loop_NTPase"/>
</dbReference>
<organism evidence="13 15">
    <name type="scientific">Mumia zhuanghuii</name>
    <dbReference type="NCBI Taxonomy" id="2585211"/>
    <lineage>
        <taxon>Bacteria</taxon>
        <taxon>Bacillati</taxon>
        <taxon>Actinomycetota</taxon>
        <taxon>Actinomycetes</taxon>
        <taxon>Propionibacteriales</taxon>
        <taxon>Nocardioidaceae</taxon>
        <taxon>Mumia</taxon>
    </lineage>
</organism>
<keyword evidence="9 10" id="KW-0472">Membrane</keyword>
<feature type="transmembrane region" description="Helical" evidence="10">
    <location>
        <begin position="262"/>
        <end position="293"/>
    </location>
</feature>
<evidence type="ECO:0000256" key="7">
    <source>
        <dbReference type="ARBA" id="ARBA00022840"/>
    </source>
</evidence>
<dbReference type="InterPro" id="IPR039421">
    <property type="entry name" value="Type_1_exporter"/>
</dbReference>
<dbReference type="InterPro" id="IPR036640">
    <property type="entry name" value="ABC1_TM_sf"/>
</dbReference>
<evidence type="ECO:0000256" key="1">
    <source>
        <dbReference type="ARBA" id="ARBA00004651"/>
    </source>
</evidence>
<keyword evidence="7 13" id="KW-0067">ATP-binding</keyword>
<dbReference type="FunFam" id="3.40.50.300:FF:001001">
    <property type="entry name" value="Multidrug ABC transporter ATP-binding protein"/>
    <property type="match status" value="1"/>
</dbReference>
<evidence type="ECO:0000259" key="12">
    <source>
        <dbReference type="PROSITE" id="PS50929"/>
    </source>
</evidence>
<evidence type="ECO:0000256" key="10">
    <source>
        <dbReference type="SAM" id="Phobius"/>
    </source>
</evidence>
<keyword evidence="6" id="KW-0547">Nucleotide-binding</keyword>
<name>A0A5C4ME93_9ACTN</name>
<evidence type="ECO:0000313" key="14">
    <source>
        <dbReference type="EMBL" id="TNC50253.1"/>
    </source>
</evidence>
<evidence type="ECO:0000256" key="9">
    <source>
        <dbReference type="ARBA" id="ARBA00023136"/>
    </source>
</evidence>
<evidence type="ECO:0000256" key="2">
    <source>
        <dbReference type="ARBA" id="ARBA00022448"/>
    </source>
</evidence>
<sequence>MTRRILPIASRRDTTRLAWALLRRRRGPLLTSAVAFALAGALGLVAPWVLGDLVDAIGGDGDRATVLRGAAVIASAGLGAGLSAGVAVAALGHAVIPALARLREDVLARVLDLEPDRLEEAGRGDVLARVGDDVRTVSTSLDEGVPTTIDALVAIGFTTVGLTALDWRLGLAGLCAVPVYAMGLRWYLPHSAPRYRAERLAEGERAEALLTGVQSAPTLRALRHEGAWQRQVSERSWQAATVAIDVFHLLTRFFARSNRAELVGLLVVLGTGFVLVHGDAVTVGAATTAALFFHRLFNPIGGLLATFDQVQAAGASLARLAGLALLPAAEHGDPPPARGVRPALALTAIHHEYAGGEEVLSDVNLRIAPGEKVALVGATGAGKSTLALIAAGHLAPTHGDRTLDGTPYEELGAQGVRSQVALVTQQVHVFAGTVRDNLTLASPDAAPAAVDAALERTRATGWVAALPQGLDTVVGAHGRALTPAQAQQIALARVLLTDRPVVVLDEATAEAGSAGARQLDDAAGDVLSGRTALVVAHRLSQAVAADRIVVLDHGKVAEEGTHEELLALGGQYATLWSSWSRS</sequence>
<dbReference type="Gene3D" id="3.40.50.300">
    <property type="entry name" value="P-loop containing nucleotide triphosphate hydrolases"/>
    <property type="match status" value="1"/>
</dbReference>
<accession>A0A5C4ME93</accession>
<dbReference type="RefSeq" id="WP_139105339.1">
    <property type="nucleotide sequence ID" value="NZ_VDFR01000018.1"/>
</dbReference>
<dbReference type="SUPFAM" id="SSF90123">
    <property type="entry name" value="ABC transporter transmembrane region"/>
    <property type="match status" value="1"/>
</dbReference>
<evidence type="ECO:0000313" key="15">
    <source>
        <dbReference type="Proteomes" id="UP000306740"/>
    </source>
</evidence>
<dbReference type="GO" id="GO:0005886">
    <property type="term" value="C:plasma membrane"/>
    <property type="evidence" value="ECO:0007669"/>
    <property type="project" value="UniProtKB-SubCell"/>
</dbReference>
<feature type="domain" description="ABC transmembrane type-1" evidence="12">
    <location>
        <begin position="30"/>
        <end position="312"/>
    </location>
</feature>
<dbReference type="InterPro" id="IPR011527">
    <property type="entry name" value="ABC1_TM_dom"/>
</dbReference>
<evidence type="ECO:0000256" key="5">
    <source>
        <dbReference type="ARBA" id="ARBA00022692"/>
    </source>
</evidence>
<keyword evidence="4" id="KW-0997">Cell inner membrane</keyword>
<feature type="transmembrane region" description="Helical" evidence="10">
    <location>
        <begin position="29"/>
        <end position="50"/>
    </location>
</feature>
<dbReference type="Pfam" id="PF00664">
    <property type="entry name" value="ABC_membrane"/>
    <property type="match status" value="1"/>
</dbReference>
<comment type="subcellular location">
    <subcellularLocation>
        <location evidence="1">Cell membrane</location>
        <topology evidence="1">Multi-pass membrane protein</topology>
    </subcellularLocation>
</comment>
<comment type="caution">
    <text evidence="13">The sequence shown here is derived from an EMBL/GenBank/DDBJ whole genome shotgun (WGS) entry which is preliminary data.</text>
</comment>
<dbReference type="PROSITE" id="PS50893">
    <property type="entry name" value="ABC_TRANSPORTER_2"/>
    <property type="match status" value="1"/>
</dbReference>
<dbReference type="Proteomes" id="UP000306740">
    <property type="component" value="Unassembled WGS sequence"/>
</dbReference>
<dbReference type="SUPFAM" id="SSF52540">
    <property type="entry name" value="P-loop containing nucleoside triphosphate hydrolases"/>
    <property type="match status" value="1"/>
</dbReference>
<dbReference type="Gene3D" id="1.20.1560.10">
    <property type="entry name" value="ABC transporter type 1, transmembrane domain"/>
    <property type="match status" value="1"/>
</dbReference>
<evidence type="ECO:0000256" key="6">
    <source>
        <dbReference type="ARBA" id="ARBA00022741"/>
    </source>
</evidence>
<proteinExistence type="predicted"/>
<reference evidence="13 15" key="1">
    <citation type="submission" date="2019-05" db="EMBL/GenBank/DDBJ databases">
        <title>Mumia sp. nov., isolated from the intestinal contents of plateau pika (Ochotona curzoniae) in the Qinghai-Tibet plateau of China.</title>
        <authorList>
            <person name="Tian Z."/>
        </authorList>
    </citation>
    <scope>NUCLEOTIDE SEQUENCE [LARGE SCALE GENOMIC DNA]</scope>
    <source>
        <strain evidence="15">527</strain>
        <strain evidence="13">Z527</strain>
    </source>
</reference>
<keyword evidence="8 10" id="KW-1133">Transmembrane helix</keyword>
<dbReference type="SMART" id="SM00382">
    <property type="entry name" value="AAA"/>
    <property type="match status" value="1"/>
</dbReference>
<evidence type="ECO:0000256" key="3">
    <source>
        <dbReference type="ARBA" id="ARBA00022475"/>
    </source>
</evidence>
<protein>
    <submittedName>
        <fullName evidence="13">ABC transporter ATP-binding protein</fullName>
    </submittedName>
</protein>
<dbReference type="InterPro" id="IPR003593">
    <property type="entry name" value="AAA+_ATPase"/>
</dbReference>
<dbReference type="EMBL" id="VDFR01000126">
    <property type="protein sequence ID" value="TNC37608.1"/>
    <property type="molecule type" value="Genomic_DNA"/>
</dbReference>
<evidence type="ECO:0000313" key="13">
    <source>
        <dbReference type="EMBL" id="TNC37608.1"/>
    </source>
</evidence>
<dbReference type="CDD" id="cd07346">
    <property type="entry name" value="ABC_6TM_exporters"/>
    <property type="match status" value="1"/>
</dbReference>
<dbReference type="PANTHER" id="PTHR43394:SF1">
    <property type="entry name" value="ATP-BINDING CASSETTE SUB-FAMILY B MEMBER 10, MITOCHONDRIAL"/>
    <property type="match status" value="1"/>
</dbReference>
<keyword evidence="5 10" id="KW-0812">Transmembrane</keyword>
<evidence type="ECO:0000256" key="4">
    <source>
        <dbReference type="ARBA" id="ARBA00022519"/>
    </source>
</evidence>
<feature type="domain" description="ABC transporter" evidence="11">
    <location>
        <begin position="344"/>
        <end position="578"/>
    </location>
</feature>
<dbReference type="GO" id="GO:0016887">
    <property type="term" value="F:ATP hydrolysis activity"/>
    <property type="evidence" value="ECO:0007669"/>
    <property type="project" value="InterPro"/>
</dbReference>
<dbReference type="OrthoDB" id="5166472at2"/>
<dbReference type="InterPro" id="IPR003439">
    <property type="entry name" value="ABC_transporter-like_ATP-bd"/>
</dbReference>
<keyword evidence="2" id="KW-0813">Transport</keyword>
<evidence type="ECO:0000259" key="11">
    <source>
        <dbReference type="PROSITE" id="PS50893"/>
    </source>
</evidence>
<dbReference type="GO" id="GO:0005524">
    <property type="term" value="F:ATP binding"/>
    <property type="evidence" value="ECO:0007669"/>
    <property type="project" value="UniProtKB-KW"/>
</dbReference>
<dbReference type="PROSITE" id="PS50929">
    <property type="entry name" value="ABC_TM1F"/>
    <property type="match status" value="1"/>
</dbReference>
<dbReference type="PANTHER" id="PTHR43394">
    <property type="entry name" value="ATP-DEPENDENT PERMEASE MDL1, MITOCHONDRIAL"/>
    <property type="match status" value="1"/>
</dbReference>
<feature type="transmembrane region" description="Helical" evidence="10">
    <location>
        <begin position="70"/>
        <end position="96"/>
    </location>
</feature>
<evidence type="ECO:0000256" key="8">
    <source>
        <dbReference type="ARBA" id="ARBA00022989"/>
    </source>
</evidence>
<dbReference type="EMBL" id="VDFR01000018">
    <property type="protein sequence ID" value="TNC50253.1"/>
    <property type="molecule type" value="Genomic_DNA"/>
</dbReference>
<dbReference type="AlphaFoldDB" id="A0A5C4ME93"/>